<name>A0A0D0FSP8_9SPHI</name>
<evidence type="ECO:0000256" key="1">
    <source>
        <dbReference type="ARBA" id="ARBA00022485"/>
    </source>
</evidence>
<comment type="caution">
    <text evidence="3">The sequence shown here is derived from an EMBL/GenBank/DDBJ whole genome shotgun (WGS) entry which is preliminary data.</text>
</comment>
<keyword evidence="1" id="KW-0479">Metal-binding</keyword>
<keyword evidence="1" id="KW-0411">Iron-sulfur</keyword>
<dbReference type="PANTHER" id="PTHR47153">
    <property type="entry name" value="LACTATE UTILIZATION PROTEIN B"/>
    <property type="match status" value="1"/>
</dbReference>
<accession>A0A0D0FSP8</accession>
<dbReference type="Pfam" id="PF02589">
    <property type="entry name" value="LUD_dom"/>
    <property type="match status" value="1"/>
</dbReference>
<dbReference type="STRING" id="1503925.TH53_20450"/>
<keyword evidence="4" id="KW-1185">Reference proteome</keyword>
<keyword evidence="1" id="KW-0408">Iron</keyword>
<dbReference type="InterPro" id="IPR024185">
    <property type="entry name" value="FTHF_cligase-like_sf"/>
</dbReference>
<evidence type="ECO:0000313" key="4">
    <source>
        <dbReference type="Proteomes" id="UP000032049"/>
    </source>
</evidence>
<dbReference type="AlphaFoldDB" id="A0A0D0FSP8"/>
<dbReference type="InterPro" id="IPR004452">
    <property type="entry name" value="LutB/LldF"/>
</dbReference>
<dbReference type="Proteomes" id="UP000032049">
    <property type="component" value="Unassembled WGS sequence"/>
</dbReference>
<dbReference type="Gene3D" id="3.40.50.10420">
    <property type="entry name" value="NagB/RpiA/CoA transferase-like"/>
    <property type="match status" value="1"/>
</dbReference>
<feature type="non-terminal residue" evidence="3">
    <location>
        <position position="88"/>
    </location>
</feature>
<organism evidence="3 4">
    <name type="scientific">Pedobacter lusitanus</name>
    <dbReference type="NCBI Taxonomy" id="1503925"/>
    <lineage>
        <taxon>Bacteria</taxon>
        <taxon>Pseudomonadati</taxon>
        <taxon>Bacteroidota</taxon>
        <taxon>Sphingobacteriia</taxon>
        <taxon>Sphingobacteriales</taxon>
        <taxon>Sphingobacteriaceae</taxon>
        <taxon>Pedobacter</taxon>
    </lineage>
</organism>
<proteinExistence type="predicted"/>
<keyword evidence="1" id="KW-0004">4Fe-4S</keyword>
<evidence type="ECO:0000313" key="3">
    <source>
        <dbReference type="EMBL" id="KIO75449.1"/>
    </source>
</evidence>
<dbReference type="EMBL" id="JXRA01000099">
    <property type="protein sequence ID" value="KIO75449.1"/>
    <property type="molecule type" value="Genomic_DNA"/>
</dbReference>
<dbReference type="RefSeq" id="WP_041884932.1">
    <property type="nucleotide sequence ID" value="NZ_JXRA01000099.1"/>
</dbReference>
<dbReference type="SUPFAM" id="SSF100950">
    <property type="entry name" value="NagB/RpiA/CoA transferase-like"/>
    <property type="match status" value="1"/>
</dbReference>
<dbReference type="GO" id="GO:0006089">
    <property type="term" value="P:lactate metabolic process"/>
    <property type="evidence" value="ECO:0007669"/>
    <property type="project" value="InterPro"/>
</dbReference>
<dbReference type="InterPro" id="IPR037171">
    <property type="entry name" value="NagB/RpiA_transferase-like"/>
</dbReference>
<dbReference type="InterPro" id="IPR003741">
    <property type="entry name" value="LUD_dom"/>
</dbReference>
<dbReference type="PANTHER" id="PTHR47153:SF2">
    <property type="entry name" value="LACTATE UTILIZATION PROTEIN B"/>
    <property type="match status" value="1"/>
</dbReference>
<reference evidence="3 4" key="1">
    <citation type="submission" date="2015-01" db="EMBL/GenBank/DDBJ databases">
        <title>Draft genome sequence of Pedobacter sp. NL19 isolated from sludge of an effluent treatment pond in an abandoned uranium mine.</title>
        <authorList>
            <person name="Santos T."/>
            <person name="Caetano T."/>
            <person name="Covas C."/>
            <person name="Cruz A."/>
            <person name="Mendo S."/>
        </authorList>
    </citation>
    <scope>NUCLEOTIDE SEQUENCE [LARGE SCALE GENOMIC DNA]</scope>
    <source>
        <strain evidence="3 4">NL19</strain>
    </source>
</reference>
<protein>
    <recommendedName>
        <fullName evidence="2">LUD domain-containing protein</fullName>
    </recommendedName>
</protein>
<feature type="domain" description="LUD" evidence="2">
    <location>
        <begin position="27"/>
        <end position="88"/>
    </location>
</feature>
<gene>
    <name evidence="3" type="ORF">TH53_20450</name>
</gene>
<evidence type="ECO:0000259" key="2">
    <source>
        <dbReference type="Pfam" id="PF02589"/>
    </source>
</evidence>
<dbReference type="GO" id="GO:0051539">
    <property type="term" value="F:4 iron, 4 sulfur cluster binding"/>
    <property type="evidence" value="ECO:0007669"/>
    <property type="project" value="UniProtKB-KW"/>
</dbReference>
<sequence length="88" mass="9712">MIRKLSGLFQVIKRSVKRNNPCIDAVDLFHQHLGVEAGTSDPQILTEAARQHLRETFLTRKAALTGVNFAIAETGEFVVCTNEGNADM</sequence>